<dbReference type="Pfam" id="PF00106">
    <property type="entry name" value="adh_short"/>
    <property type="match status" value="1"/>
</dbReference>
<protein>
    <recommendedName>
        <fullName evidence="4">Short-chain dehydrogenase/reductase family protein</fullName>
    </recommendedName>
</protein>
<evidence type="ECO:0000313" key="2">
    <source>
        <dbReference type="EMBL" id="RWQ91369.1"/>
    </source>
</evidence>
<comment type="caution">
    <text evidence="2">The sequence shown here is derived from an EMBL/GenBank/DDBJ whole genome shotgun (WGS) entry which is preliminary data.</text>
</comment>
<evidence type="ECO:0000256" key="1">
    <source>
        <dbReference type="ARBA" id="ARBA00023002"/>
    </source>
</evidence>
<dbReference type="PANTHER" id="PTHR43157">
    <property type="entry name" value="PHOSPHATIDYLINOSITOL-GLYCAN BIOSYNTHESIS CLASS F PROTEIN-RELATED"/>
    <property type="match status" value="1"/>
</dbReference>
<dbReference type="Proteomes" id="UP000283841">
    <property type="component" value="Unassembled WGS sequence"/>
</dbReference>
<dbReference type="PANTHER" id="PTHR43157:SF35">
    <property type="entry name" value="DEHYDROGENASE_REDUCTASE FAMILY PROTEIN, PUTATIVE-RELATED"/>
    <property type="match status" value="1"/>
</dbReference>
<evidence type="ECO:0008006" key="4">
    <source>
        <dbReference type="Google" id="ProtNLM"/>
    </source>
</evidence>
<evidence type="ECO:0000313" key="3">
    <source>
        <dbReference type="Proteomes" id="UP000283841"/>
    </source>
</evidence>
<name>A0A443HHX3_BYSSP</name>
<proteinExistence type="predicted"/>
<dbReference type="RefSeq" id="XP_028481014.1">
    <property type="nucleotide sequence ID" value="XM_028631687.1"/>
</dbReference>
<sequence length="350" mass="38322">MHFYNTYPGFLYRQFFICPSKAPSSVSLYGRAGLITGSNTGLGYHAASQLLSLGLTRLIMAVRNVSKGEEARKRLLDSLPKSSKPPVVEVWELDLADYSSIISFVDRLKQSGIILDFAILNAGVASFEFGLNASTGNENSIQVNWLSTALMTLLLLPVLDNQAAAHIGRPRPIISIVGSETAAWAKFKEAQIATKQHMTLLQTLNTEEYFDMGDRYYTSKLLYQLFFLELMRHHRSPTQQSSGAVLNLVNPGFCYGSELHRGAEGVLGKALGGVKRVVGRPVSMGARTLVHAAVVAGPESNGKYLSDNRQAPFAGYGDSDSGRITQRKVWDETVTELSKVVDTTKLLSEI</sequence>
<keyword evidence="3" id="KW-1185">Reference proteome</keyword>
<dbReference type="AlphaFoldDB" id="A0A443HHX3"/>
<organism evidence="2 3">
    <name type="scientific">Byssochlamys spectabilis</name>
    <name type="common">Paecilomyces variotii</name>
    <dbReference type="NCBI Taxonomy" id="264951"/>
    <lineage>
        <taxon>Eukaryota</taxon>
        <taxon>Fungi</taxon>
        <taxon>Dikarya</taxon>
        <taxon>Ascomycota</taxon>
        <taxon>Pezizomycotina</taxon>
        <taxon>Eurotiomycetes</taxon>
        <taxon>Eurotiomycetidae</taxon>
        <taxon>Eurotiales</taxon>
        <taxon>Thermoascaceae</taxon>
        <taxon>Paecilomyces</taxon>
    </lineage>
</organism>
<gene>
    <name evidence="2" type="ORF">C8Q69DRAFT_482878</name>
</gene>
<dbReference type="GO" id="GO:0016491">
    <property type="term" value="F:oxidoreductase activity"/>
    <property type="evidence" value="ECO:0007669"/>
    <property type="project" value="UniProtKB-KW"/>
</dbReference>
<dbReference type="EMBL" id="RCNU01000021">
    <property type="protein sequence ID" value="RWQ91369.1"/>
    <property type="molecule type" value="Genomic_DNA"/>
</dbReference>
<reference evidence="2 3" key="1">
    <citation type="journal article" date="2018" name="Front. Microbiol.">
        <title>Genomic and genetic insights into a cosmopolitan fungus, Paecilomyces variotii (Eurotiales).</title>
        <authorList>
            <person name="Urquhart A.S."/>
            <person name="Mondo S.J."/>
            <person name="Makela M.R."/>
            <person name="Hane J.K."/>
            <person name="Wiebenga A."/>
            <person name="He G."/>
            <person name="Mihaltcheva S."/>
            <person name="Pangilinan J."/>
            <person name="Lipzen A."/>
            <person name="Barry K."/>
            <person name="de Vries R.P."/>
            <person name="Grigoriev I.V."/>
            <person name="Idnurm A."/>
        </authorList>
    </citation>
    <scope>NUCLEOTIDE SEQUENCE [LARGE SCALE GENOMIC DNA]</scope>
    <source>
        <strain evidence="2 3">CBS 101075</strain>
    </source>
</reference>
<dbReference type="VEuPathDB" id="FungiDB:C8Q69DRAFT_482878"/>
<dbReference type="InterPro" id="IPR036291">
    <property type="entry name" value="NAD(P)-bd_dom_sf"/>
</dbReference>
<accession>A0A443HHX3</accession>
<dbReference type="GeneID" id="39600964"/>
<dbReference type="STRING" id="264951.A0A443HHX3"/>
<dbReference type="Gene3D" id="3.40.50.720">
    <property type="entry name" value="NAD(P)-binding Rossmann-like Domain"/>
    <property type="match status" value="1"/>
</dbReference>
<dbReference type="SUPFAM" id="SSF51735">
    <property type="entry name" value="NAD(P)-binding Rossmann-fold domains"/>
    <property type="match status" value="1"/>
</dbReference>
<keyword evidence="1" id="KW-0560">Oxidoreductase</keyword>
<dbReference type="InterPro" id="IPR002347">
    <property type="entry name" value="SDR_fam"/>
</dbReference>